<accession>A0A512PFA6</accession>
<feature type="region of interest" description="Disordered" evidence="1">
    <location>
        <begin position="45"/>
        <end position="75"/>
    </location>
</feature>
<feature type="compositionally biased region" description="Low complexity" evidence="1">
    <location>
        <begin position="45"/>
        <end position="69"/>
    </location>
</feature>
<keyword evidence="2" id="KW-1133">Transmembrane helix</keyword>
<evidence type="ECO:0000313" key="3">
    <source>
        <dbReference type="EMBL" id="GEP69891.1"/>
    </source>
</evidence>
<keyword evidence="2" id="KW-0472">Membrane</keyword>
<keyword evidence="4" id="KW-1185">Reference proteome</keyword>
<evidence type="ECO:0008006" key="5">
    <source>
        <dbReference type="Google" id="ProtNLM"/>
    </source>
</evidence>
<keyword evidence="2" id="KW-0812">Transmembrane</keyword>
<protein>
    <recommendedName>
        <fullName evidence="5">DUF4232 domain-containing protein</fullName>
    </recommendedName>
</protein>
<feature type="transmembrane region" description="Helical" evidence="2">
    <location>
        <begin position="20"/>
        <end position="38"/>
    </location>
</feature>
<dbReference type="EMBL" id="BKAL01000008">
    <property type="protein sequence ID" value="GEP69891.1"/>
    <property type="molecule type" value="Genomic_DNA"/>
</dbReference>
<proteinExistence type="predicted"/>
<gene>
    <name evidence="3" type="ORF">CSO01_26060</name>
</gene>
<reference evidence="3 4" key="1">
    <citation type="submission" date="2019-07" db="EMBL/GenBank/DDBJ databases">
        <title>Whole genome shotgun sequence of Cellulomonas soli NBRC 109434.</title>
        <authorList>
            <person name="Hosoyama A."/>
            <person name="Uohara A."/>
            <person name="Ohji S."/>
            <person name="Ichikawa N."/>
        </authorList>
    </citation>
    <scope>NUCLEOTIDE SEQUENCE [LARGE SCALE GENOMIC DNA]</scope>
    <source>
        <strain evidence="3 4">NBRC 109434</strain>
    </source>
</reference>
<dbReference type="OrthoDB" id="5189092at2"/>
<sequence>MNVVRPKGPLPARVYWVRRAVVLGIPLLVLGLVVWLVAGRGGADDQATPAASTPAASDAAAAQDAGADAAGDEGSGVTTCPAAGLTVTIAATAPTFAEGSDPTFDLTITNTGTAPCLVDAGTSQSEVLITSGSDRIWSSRDCAAADAATNELLIDAGKSHQQQLGWDRTRSAEGCPADLPAPGDGTYTATLSVQGATSEATVFGLG</sequence>
<evidence type="ECO:0000256" key="1">
    <source>
        <dbReference type="SAM" id="MobiDB-lite"/>
    </source>
</evidence>
<comment type="caution">
    <text evidence="3">The sequence shown here is derived from an EMBL/GenBank/DDBJ whole genome shotgun (WGS) entry which is preliminary data.</text>
</comment>
<name>A0A512PFA6_9CELL</name>
<evidence type="ECO:0000256" key="2">
    <source>
        <dbReference type="SAM" id="Phobius"/>
    </source>
</evidence>
<dbReference type="AlphaFoldDB" id="A0A512PFA6"/>
<evidence type="ECO:0000313" key="4">
    <source>
        <dbReference type="Proteomes" id="UP000321798"/>
    </source>
</evidence>
<dbReference type="RefSeq" id="WP_146953647.1">
    <property type="nucleotide sequence ID" value="NZ_BAABBJ010000001.1"/>
</dbReference>
<dbReference type="Proteomes" id="UP000321798">
    <property type="component" value="Unassembled WGS sequence"/>
</dbReference>
<organism evidence="3 4">
    <name type="scientific">Cellulomonas soli</name>
    <dbReference type="NCBI Taxonomy" id="931535"/>
    <lineage>
        <taxon>Bacteria</taxon>
        <taxon>Bacillati</taxon>
        <taxon>Actinomycetota</taxon>
        <taxon>Actinomycetes</taxon>
        <taxon>Micrococcales</taxon>
        <taxon>Cellulomonadaceae</taxon>
        <taxon>Cellulomonas</taxon>
    </lineage>
</organism>